<gene>
    <name evidence="1" type="primary">ORF23770</name>
</gene>
<accession>A0A0B6YF60</accession>
<protein>
    <submittedName>
        <fullName evidence="1">Uncharacterized protein</fullName>
    </submittedName>
</protein>
<dbReference type="EMBL" id="HACG01007982">
    <property type="protein sequence ID" value="CEK54847.1"/>
    <property type="molecule type" value="Transcribed_RNA"/>
</dbReference>
<evidence type="ECO:0000313" key="1">
    <source>
        <dbReference type="EMBL" id="CEK54847.1"/>
    </source>
</evidence>
<dbReference type="AlphaFoldDB" id="A0A0B6YF60"/>
<organism evidence="1">
    <name type="scientific">Arion vulgaris</name>
    <dbReference type="NCBI Taxonomy" id="1028688"/>
    <lineage>
        <taxon>Eukaryota</taxon>
        <taxon>Metazoa</taxon>
        <taxon>Spiralia</taxon>
        <taxon>Lophotrochozoa</taxon>
        <taxon>Mollusca</taxon>
        <taxon>Gastropoda</taxon>
        <taxon>Heterobranchia</taxon>
        <taxon>Euthyneura</taxon>
        <taxon>Panpulmonata</taxon>
        <taxon>Eupulmonata</taxon>
        <taxon>Stylommatophora</taxon>
        <taxon>Helicina</taxon>
        <taxon>Arionoidea</taxon>
        <taxon>Arionidae</taxon>
        <taxon>Arion</taxon>
    </lineage>
</organism>
<sequence>NNCFPKKCDKSETTISVQVQVERLQLVITSQYSVHLKADVNIQQHVRMISAFI</sequence>
<proteinExistence type="predicted"/>
<feature type="non-terminal residue" evidence="1">
    <location>
        <position position="1"/>
    </location>
</feature>
<name>A0A0B6YF60_9EUPU</name>
<reference evidence="1" key="1">
    <citation type="submission" date="2014-12" db="EMBL/GenBank/DDBJ databases">
        <title>Insight into the proteome of Arion vulgaris.</title>
        <authorList>
            <person name="Aradska J."/>
            <person name="Bulat T."/>
            <person name="Smidak R."/>
            <person name="Sarate P."/>
            <person name="Gangsoo J."/>
            <person name="Sialana F."/>
            <person name="Bilban M."/>
            <person name="Lubec G."/>
        </authorList>
    </citation>
    <scope>NUCLEOTIDE SEQUENCE</scope>
    <source>
        <tissue evidence="1">Skin</tissue>
    </source>
</reference>